<evidence type="ECO:0000256" key="7">
    <source>
        <dbReference type="SAM" id="Phobius"/>
    </source>
</evidence>
<keyword evidence="5 7" id="KW-1133">Transmembrane helix</keyword>
<feature type="transmembrane region" description="Helical" evidence="7">
    <location>
        <begin position="134"/>
        <end position="158"/>
    </location>
</feature>
<evidence type="ECO:0000256" key="3">
    <source>
        <dbReference type="ARBA" id="ARBA00022475"/>
    </source>
</evidence>
<evidence type="ECO:0000256" key="2">
    <source>
        <dbReference type="ARBA" id="ARBA00022448"/>
    </source>
</evidence>
<feature type="transmembrane region" description="Helical" evidence="7">
    <location>
        <begin position="298"/>
        <end position="317"/>
    </location>
</feature>
<dbReference type="Proteomes" id="UP001596380">
    <property type="component" value="Unassembled WGS sequence"/>
</dbReference>
<accession>A0ABW2CIS6</accession>
<dbReference type="EMBL" id="JBHSXS010000006">
    <property type="protein sequence ID" value="MFC6880875.1"/>
    <property type="molecule type" value="Genomic_DNA"/>
</dbReference>
<dbReference type="PROSITE" id="PS50850">
    <property type="entry name" value="MFS"/>
    <property type="match status" value="1"/>
</dbReference>
<dbReference type="InterPro" id="IPR036259">
    <property type="entry name" value="MFS_trans_sf"/>
</dbReference>
<evidence type="ECO:0000259" key="8">
    <source>
        <dbReference type="PROSITE" id="PS50850"/>
    </source>
</evidence>
<reference evidence="10" key="1">
    <citation type="journal article" date="2019" name="Int. J. Syst. Evol. Microbiol.">
        <title>The Global Catalogue of Microorganisms (GCM) 10K type strain sequencing project: providing services to taxonomists for standard genome sequencing and annotation.</title>
        <authorList>
            <consortium name="The Broad Institute Genomics Platform"/>
            <consortium name="The Broad Institute Genome Sequencing Center for Infectious Disease"/>
            <person name="Wu L."/>
            <person name="Ma J."/>
        </authorList>
    </citation>
    <scope>NUCLEOTIDE SEQUENCE [LARGE SCALE GENOMIC DNA]</scope>
    <source>
        <strain evidence="10">JCM 3369</strain>
    </source>
</reference>
<keyword evidence="4 7" id="KW-0812">Transmembrane</keyword>
<proteinExistence type="predicted"/>
<dbReference type="InterPro" id="IPR011701">
    <property type="entry name" value="MFS"/>
</dbReference>
<name>A0ABW2CIS6_9ACTN</name>
<feature type="transmembrane region" description="Helical" evidence="7">
    <location>
        <begin position="211"/>
        <end position="237"/>
    </location>
</feature>
<keyword evidence="10" id="KW-1185">Reference proteome</keyword>
<evidence type="ECO:0000256" key="5">
    <source>
        <dbReference type="ARBA" id="ARBA00022989"/>
    </source>
</evidence>
<feature type="transmembrane region" description="Helical" evidence="7">
    <location>
        <begin position="72"/>
        <end position="90"/>
    </location>
</feature>
<dbReference type="PANTHER" id="PTHR23517">
    <property type="entry name" value="RESISTANCE PROTEIN MDTM, PUTATIVE-RELATED-RELATED"/>
    <property type="match status" value="1"/>
</dbReference>
<keyword evidence="3" id="KW-1003">Cell membrane</keyword>
<dbReference type="PANTHER" id="PTHR23517:SF13">
    <property type="entry name" value="MAJOR FACILITATOR SUPERFAMILY MFS_1"/>
    <property type="match status" value="1"/>
</dbReference>
<feature type="transmembrane region" description="Helical" evidence="7">
    <location>
        <begin position="170"/>
        <end position="190"/>
    </location>
</feature>
<feature type="transmembrane region" description="Helical" evidence="7">
    <location>
        <begin position="7"/>
        <end position="31"/>
    </location>
</feature>
<protein>
    <submittedName>
        <fullName evidence="9">MFS transporter</fullName>
    </submittedName>
</protein>
<dbReference type="Pfam" id="PF07690">
    <property type="entry name" value="MFS_1"/>
    <property type="match status" value="1"/>
</dbReference>
<evidence type="ECO:0000256" key="1">
    <source>
        <dbReference type="ARBA" id="ARBA00004651"/>
    </source>
</evidence>
<comment type="subcellular location">
    <subcellularLocation>
        <location evidence="1">Cell membrane</location>
        <topology evidence="1">Multi-pass membrane protein</topology>
    </subcellularLocation>
</comment>
<feature type="transmembrane region" description="Helical" evidence="7">
    <location>
        <begin position="364"/>
        <end position="386"/>
    </location>
</feature>
<feature type="transmembrane region" description="Helical" evidence="7">
    <location>
        <begin position="243"/>
        <end position="263"/>
    </location>
</feature>
<dbReference type="InterPro" id="IPR020846">
    <property type="entry name" value="MFS_dom"/>
</dbReference>
<dbReference type="RefSeq" id="WP_375539146.1">
    <property type="nucleotide sequence ID" value="NZ_JBHSXS010000006.1"/>
</dbReference>
<keyword evidence="6 7" id="KW-0472">Membrane</keyword>
<organism evidence="9 10">
    <name type="scientific">Actinomadura yumaensis</name>
    <dbReference type="NCBI Taxonomy" id="111807"/>
    <lineage>
        <taxon>Bacteria</taxon>
        <taxon>Bacillati</taxon>
        <taxon>Actinomycetota</taxon>
        <taxon>Actinomycetes</taxon>
        <taxon>Streptosporangiales</taxon>
        <taxon>Thermomonosporaceae</taxon>
        <taxon>Actinomadura</taxon>
    </lineage>
</organism>
<dbReference type="SUPFAM" id="SSF103473">
    <property type="entry name" value="MFS general substrate transporter"/>
    <property type="match status" value="1"/>
</dbReference>
<feature type="transmembrane region" description="Helical" evidence="7">
    <location>
        <begin position="270"/>
        <end position="292"/>
    </location>
</feature>
<comment type="caution">
    <text evidence="9">The sequence shown here is derived from an EMBL/GenBank/DDBJ whole genome shotgun (WGS) entry which is preliminary data.</text>
</comment>
<evidence type="ECO:0000313" key="10">
    <source>
        <dbReference type="Proteomes" id="UP001596380"/>
    </source>
</evidence>
<evidence type="ECO:0000256" key="6">
    <source>
        <dbReference type="ARBA" id="ARBA00023136"/>
    </source>
</evidence>
<dbReference type="InterPro" id="IPR050171">
    <property type="entry name" value="MFS_Transporters"/>
</dbReference>
<feature type="transmembrane region" description="Helical" evidence="7">
    <location>
        <begin position="102"/>
        <end position="122"/>
    </location>
</feature>
<feature type="domain" description="Major facilitator superfamily (MFS) profile" evidence="8">
    <location>
        <begin position="1"/>
        <end position="390"/>
    </location>
</feature>
<feature type="transmembrane region" description="Helical" evidence="7">
    <location>
        <begin position="337"/>
        <end position="358"/>
    </location>
</feature>
<sequence length="395" mass="40059">MSHGVGFWFAAISFAVLMAFGTAPVPLWPLYEQRDGFGATTVTVAFAILVVGASAGFVVLGHLSDHLGRRRVVVPALGVALVAALVLAFWTDLAGLLAGRLLNGVAIGLMASTATAYLHDLYRQEHPDRARSRLPGLVATTANLGGLALGPLIAGMIARWAPHPLTVTQVGFAAAMALCLVMAVSTPETVDRRAGAARPRRFALRPGAGALFGSASALGFFSFALFGLVSSLGAIILRSSLGISSPLVAGVAPFAMFIASAVAQLVLGRFGAAATAAVGTIAFPLGLGLAALSLYEPALWLFLLAVSVAGAGAGALFKTGITRAGESAVDSSRAGVLAVYFVAGYVGMGLPSILFSLVVKHVAVGPAMIGFSAVLSAGAVIAVTLAQRTGSHSNR</sequence>
<evidence type="ECO:0000313" key="9">
    <source>
        <dbReference type="EMBL" id="MFC6880875.1"/>
    </source>
</evidence>
<gene>
    <name evidence="9" type="ORF">ACFQKB_13995</name>
</gene>
<keyword evidence="2" id="KW-0813">Transport</keyword>
<feature type="transmembrane region" description="Helical" evidence="7">
    <location>
        <begin position="37"/>
        <end position="60"/>
    </location>
</feature>
<evidence type="ECO:0000256" key="4">
    <source>
        <dbReference type="ARBA" id="ARBA00022692"/>
    </source>
</evidence>
<dbReference type="Gene3D" id="1.20.1250.20">
    <property type="entry name" value="MFS general substrate transporter like domains"/>
    <property type="match status" value="1"/>
</dbReference>